<name>A0A0F9ZS59_9BACT</name>
<organism evidence="3 4">
    <name type="scientific">Candidatus Woesebacteria bacterium GW2011_GWA2_33_28</name>
    <dbReference type="NCBI Taxonomy" id="1618561"/>
    <lineage>
        <taxon>Bacteria</taxon>
        <taxon>Candidatus Woeseibacteriota</taxon>
    </lineage>
</organism>
<evidence type="ECO:0000256" key="1">
    <source>
        <dbReference type="SAM" id="MobiDB-lite"/>
    </source>
</evidence>
<evidence type="ECO:0000256" key="2">
    <source>
        <dbReference type="SAM" id="Phobius"/>
    </source>
</evidence>
<protein>
    <submittedName>
        <fullName evidence="3">PT repeat-containing protein</fullName>
    </submittedName>
</protein>
<keyword evidence="2" id="KW-1133">Transmembrane helix</keyword>
<dbReference type="AlphaFoldDB" id="A0A0F9ZS59"/>
<dbReference type="Proteomes" id="UP000033995">
    <property type="component" value="Unassembled WGS sequence"/>
</dbReference>
<proteinExistence type="predicted"/>
<keyword evidence="2" id="KW-0812">Transmembrane</keyword>
<dbReference type="EMBL" id="LBOZ01000006">
    <property type="protein sequence ID" value="KKP47049.1"/>
    <property type="molecule type" value="Genomic_DNA"/>
</dbReference>
<feature type="compositionally biased region" description="Low complexity" evidence="1">
    <location>
        <begin position="249"/>
        <end position="264"/>
    </location>
</feature>
<keyword evidence="2" id="KW-0472">Membrane</keyword>
<feature type="transmembrane region" description="Helical" evidence="2">
    <location>
        <begin position="113"/>
        <end position="138"/>
    </location>
</feature>
<evidence type="ECO:0000313" key="3">
    <source>
        <dbReference type="EMBL" id="KKP47049.1"/>
    </source>
</evidence>
<accession>A0A0F9ZS59</accession>
<feature type="region of interest" description="Disordered" evidence="1">
    <location>
        <begin position="1"/>
        <end position="27"/>
    </location>
</feature>
<feature type="region of interest" description="Disordered" evidence="1">
    <location>
        <begin position="236"/>
        <end position="273"/>
    </location>
</feature>
<feature type="compositionally biased region" description="Pro residues" evidence="1">
    <location>
        <begin position="236"/>
        <end position="248"/>
    </location>
</feature>
<evidence type="ECO:0000313" key="4">
    <source>
        <dbReference type="Proteomes" id="UP000033995"/>
    </source>
</evidence>
<comment type="caution">
    <text evidence="3">The sequence shown here is derived from an EMBL/GenBank/DDBJ whole genome shotgun (WGS) entry which is preliminary data.</text>
</comment>
<gene>
    <name evidence="3" type="ORF">UR38_C0006G0052</name>
</gene>
<reference evidence="3 4" key="1">
    <citation type="journal article" date="2015" name="Nature">
        <title>rRNA introns, odd ribosomes, and small enigmatic genomes across a large radiation of phyla.</title>
        <authorList>
            <person name="Brown C.T."/>
            <person name="Hug L.A."/>
            <person name="Thomas B.C."/>
            <person name="Sharon I."/>
            <person name="Castelle C.J."/>
            <person name="Singh A."/>
            <person name="Wilkins M.J."/>
            <person name="Williams K.H."/>
            <person name="Banfield J.F."/>
        </authorList>
    </citation>
    <scope>NUCLEOTIDE SEQUENCE [LARGE SCALE GENOMIC DNA]</scope>
</reference>
<sequence>MNDGNNQNTDDNVGATTPPNPVINKDTSEAVVSVRSVTAKKQTRNSEGRFIKEGEVDVPAISFTTSQNQKVKTGDVPDLVNLKVTNPLVYIKAWWKRIMANEGLEFKFKAKPITAIAISVALFSLVFGLGGVVFPTLFPFLNIKSNNNTVTTSPTPVSDWRETALKGTLKKTASVPIKFFLLTSSDEAVTLQAPDYITLDKLIGKRILATGNYSQKQKLLIIQDVQDLEVLSTTPIPIPTSTPSPKPTETPTIEPTITPTMEPTVAPTEIPLQ</sequence>
<feature type="compositionally biased region" description="Polar residues" evidence="1">
    <location>
        <begin position="1"/>
        <end position="17"/>
    </location>
</feature>